<dbReference type="AlphaFoldDB" id="A0A0S3T1G1"/>
<evidence type="ECO:0000313" key="3">
    <source>
        <dbReference type="Proteomes" id="UP000291084"/>
    </source>
</evidence>
<evidence type="ECO:0000313" key="2">
    <source>
        <dbReference type="EMBL" id="BAT99001.1"/>
    </source>
</evidence>
<reference evidence="2 3" key="1">
    <citation type="journal article" date="2015" name="Sci. Rep.">
        <title>The power of single molecule real-time sequencing technology in the de novo assembly of a eukaryotic genome.</title>
        <authorList>
            <person name="Sakai H."/>
            <person name="Naito K."/>
            <person name="Ogiso-Tanaka E."/>
            <person name="Takahashi Y."/>
            <person name="Iseki K."/>
            <person name="Muto C."/>
            <person name="Satou K."/>
            <person name="Teruya K."/>
            <person name="Shiroma A."/>
            <person name="Shimoji M."/>
            <person name="Hirano T."/>
            <person name="Itoh T."/>
            <person name="Kaga A."/>
            <person name="Tomooka N."/>
        </authorList>
    </citation>
    <scope>NUCLEOTIDE SEQUENCE [LARGE SCALE GENOMIC DNA]</scope>
    <source>
        <strain evidence="3">cv. Shumari</strain>
    </source>
</reference>
<feature type="compositionally biased region" description="Polar residues" evidence="1">
    <location>
        <begin position="17"/>
        <end position="28"/>
    </location>
</feature>
<gene>
    <name evidence="2" type="primary">Vigan.10G037300</name>
    <name evidence="2" type="ORF">VIGAN_10037300</name>
</gene>
<accession>A0A0S3T1G1</accession>
<sequence>MEPNNASRTLPRRRSLYHQNPQSQSCSYQHPKPPKPKVNAPRFEFGTRPCSERCTAARPERTRRRRESNGNEIRSTCLGKRAPATASPTKASPNADPRRSSLRIPLGFAEDAPSAKARGRG</sequence>
<keyword evidence="3" id="KW-1185">Reference proteome</keyword>
<feature type="region of interest" description="Disordered" evidence="1">
    <location>
        <begin position="1"/>
        <end position="121"/>
    </location>
</feature>
<feature type="compositionally biased region" description="Low complexity" evidence="1">
    <location>
        <begin position="82"/>
        <end position="95"/>
    </location>
</feature>
<dbReference type="EMBL" id="AP015043">
    <property type="protein sequence ID" value="BAT99001.1"/>
    <property type="molecule type" value="Genomic_DNA"/>
</dbReference>
<protein>
    <submittedName>
        <fullName evidence="2">Uncharacterized protein</fullName>
    </submittedName>
</protein>
<dbReference type="Proteomes" id="UP000291084">
    <property type="component" value="Chromosome 10"/>
</dbReference>
<name>A0A0S3T1G1_PHAAN</name>
<proteinExistence type="predicted"/>
<organism evidence="2 3">
    <name type="scientific">Vigna angularis var. angularis</name>
    <dbReference type="NCBI Taxonomy" id="157739"/>
    <lineage>
        <taxon>Eukaryota</taxon>
        <taxon>Viridiplantae</taxon>
        <taxon>Streptophyta</taxon>
        <taxon>Embryophyta</taxon>
        <taxon>Tracheophyta</taxon>
        <taxon>Spermatophyta</taxon>
        <taxon>Magnoliopsida</taxon>
        <taxon>eudicotyledons</taxon>
        <taxon>Gunneridae</taxon>
        <taxon>Pentapetalae</taxon>
        <taxon>rosids</taxon>
        <taxon>fabids</taxon>
        <taxon>Fabales</taxon>
        <taxon>Fabaceae</taxon>
        <taxon>Papilionoideae</taxon>
        <taxon>50 kb inversion clade</taxon>
        <taxon>NPAAA clade</taxon>
        <taxon>indigoferoid/millettioid clade</taxon>
        <taxon>Phaseoleae</taxon>
        <taxon>Vigna</taxon>
    </lineage>
</organism>
<evidence type="ECO:0000256" key="1">
    <source>
        <dbReference type="SAM" id="MobiDB-lite"/>
    </source>
</evidence>